<dbReference type="GO" id="GO:0008810">
    <property type="term" value="F:cellulase activity"/>
    <property type="evidence" value="ECO:0007669"/>
    <property type="project" value="UniProtKB-EC"/>
</dbReference>
<evidence type="ECO:0000256" key="3">
    <source>
        <dbReference type="ARBA" id="ARBA00022801"/>
    </source>
</evidence>
<evidence type="ECO:0000256" key="1">
    <source>
        <dbReference type="ARBA" id="ARBA00000966"/>
    </source>
</evidence>
<evidence type="ECO:0000256" key="10">
    <source>
        <dbReference type="SAM" id="Phobius"/>
    </source>
</evidence>
<keyword evidence="10" id="KW-0812">Transmembrane</keyword>
<dbReference type="EMBL" id="DS547094">
    <property type="protein sequence ID" value="EDR12926.1"/>
    <property type="molecule type" value="Genomic_DNA"/>
</dbReference>
<evidence type="ECO:0000256" key="8">
    <source>
        <dbReference type="PROSITE-ProRule" id="PRU10060"/>
    </source>
</evidence>
<gene>
    <name evidence="12" type="ORF">LACBIDRAFT_311963</name>
</gene>
<dbReference type="InterPro" id="IPR012341">
    <property type="entry name" value="6hp_glycosidase-like_sf"/>
</dbReference>
<dbReference type="AlphaFoldDB" id="B0CYR1"/>
<feature type="domain" description="Glycoside hydrolase family 9" evidence="11">
    <location>
        <begin position="56"/>
        <end position="524"/>
    </location>
</feature>
<dbReference type="InterPro" id="IPR001701">
    <property type="entry name" value="Glyco_hydro_9"/>
</dbReference>
<evidence type="ECO:0000256" key="7">
    <source>
        <dbReference type="ARBA" id="ARBA00023326"/>
    </source>
</evidence>
<proteinExistence type="inferred from homology"/>
<evidence type="ECO:0000313" key="13">
    <source>
        <dbReference type="Proteomes" id="UP000001194"/>
    </source>
</evidence>
<dbReference type="STRING" id="486041.B0CYR1"/>
<evidence type="ECO:0000256" key="9">
    <source>
        <dbReference type="RuleBase" id="RU361166"/>
    </source>
</evidence>
<keyword evidence="6 8" id="KW-0326">Glycosidase</keyword>
<feature type="signal peptide" evidence="9">
    <location>
        <begin position="1"/>
        <end position="25"/>
    </location>
</feature>
<accession>B0CYR1</accession>
<dbReference type="KEGG" id="lbc:LACBIDRAFT_311963"/>
<organism evidence="13">
    <name type="scientific">Laccaria bicolor (strain S238N-H82 / ATCC MYA-4686)</name>
    <name type="common">Bicoloured deceiver</name>
    <name type="synonym">Laccaria laccata var. bicolor</name>
    <dbReference type="NCBI Taxonomy" id="486041"/>
    <lineage>
        <taxon>Eukaryota</taxon>
        <taxon>Fungi</taxon>
        <taxon>Dikarya</taxon>
        <taxon>Basidiomycota</taxon>
        <taxon>Agaricomycotina</taxon>
        <taxon>Agaricomycetes</taxon>
        <taxon>Agaricomycetidae</taxon>
        <taxon>Agaricales</taxon>
        <taxon>Agaricineae</taxon>
        <taxon>Hydnangiaceae</taxon>
        <taxon>Laccaria</taxon>
    </lineage>
</organism>
<keyword evidence="10" id="KW-1133">Transmembrane helix</keyword>
<sequence length="606" mass="65265">MRFMILYTTIRPLVILLTLCTSVLAQLSLPNPPFLPPNSSSGAQPSSGGYPNQQWTTLLGNLLYFYEAQRSGELPSSNRVSWRNSSALDDGIDAHIDLSGGYYDAGDYSKDTFPLSFTLMSICWGANDFGKGYDLANQTAYLDDMLRWGLDWLIKAHPNDTTLYVLIASKDTADGTYWGGDRSIPSPRPVYKINDSQPGTDAAAGAAAAFAACSNLYASRALDNGTFSAPAKLRNDSYSSTLLTHAQQLYAFAANATGGRKTYQTSVPQVAAAYQSSGYGDELAIAALFLSWATGSASLYQEAEAYYSKYKLGDANRVFNWDSKTPGLAVLFSQIAQSFSASSGNFSAWQAVAENYFDSIVNNQGPGSLTKDGLLFFQGDSNLASLNPALNTAMLLHRFSPLASSAAKKAAYLVVIIFFGCHNWSLNVKKDFANRQVAYALGKNSMSVPYIVGVNPNSPSNPHSAMASGGQDIGQIDTSPAQETYVLYGAVIGGPDERGRFFDIRSDWPQTEVALDYNAPMLTLAAMHVLADTNDPYYTSLKAGAYDKVKPQGFPCDPVFSQGCQGPHLSKGGLIAMAVVITVVGLIILGLTVYYVVLLLKRTVTT</sequence>
<keyword evidence="3 8" id="KW-0378">Hydrolase</keyword>
<keyword evidence="7 8" id="KW-0624">Polysaccharide degradation</keyword>
<dbReference type="RefSeq" id="XP_001877190.1">
    <property type="nucleotide sequence ID" value="XM_001877155.1"/>
</dbReference>
<dbReference type="Pfam" id="PF00759">
    <property type="entry name" value="Glyco_hydro_9"/>
    <property type="match status" value="1"/>
</dbReference>
<evidence type="ECO:0000256" key="6">
    <source>
        <dbReference type="ARBA" id="ARBA00023295"/>
    </source>
</evidence>
<comment type="catalytic activity">
    <reaction evidence="1 9">
        <text>Endohydrolysis of (1-&gt;4)-beta-D-glucosidic linkages in cellulose, lichenin and cereal beta-D-glucans.</text>
        <dbReference type="EC" id="3.2.1.4"/>
    </reaction>
</comment>
<dbReference type="EC" id="3.2.1.4" evidence="9"/>
<dbReference type="HOGENOM" id="CLU_008926_1_5_1"/>
<evidence type="ECO:0000256" key="5">
    <source>
        <dbReference type="ARBA" id="ARBA00023277"/>
    </source>
</evidence>
<evidence type="ECO:0000256" key="2">
    <source>
        <dbReference type="ARBA" id="ARBA00007072"/>
    </source>
</evidence>
<dbReference type="PANTHER" id="PTHR22298">
    <property type="entry name" value="ENDO-1,4-BETA-GLUCANASE"/>
    <property type="match status" value="1"/>
</dbReference>
<feature type="chain" id="PRO_5005122316" description="Endoglucanase" evidence="9">
    <location>
        <begin position="26"/>
        <end position="606"/>
    </location>
</feature>
<feature type="active site" evidence="8">
    <location>
        <position position="512"/>
    </location>
</feature>
<name>B0CYR1_LACBS</name>
<dbReference type="OrthoDB" id="10257085at2759"/>
<dbReference type="InterPro" id="IPR008928">
    <property type="entry name" value="6-hairpin_glycosidase_sf"/>
</dbReference>
<comment type="similarity">
    <text evidence="2 8 9">Belongs to the glycosyl hydrolase 9 (cellulase E) family.</text>
</comment>
<reference evidence="12 13" key="1">
    <citation type="journal article" date="2008" name="Nature">
        <title>The genome of Laccaria bicolor provides insights into mycorrhizal symbiosis.</title>
        <authorList>
            <person name="Martin F."/>
            <person name="Aerts A."/>
            <person name="Ahren D."/>
            <person name="Brun A."/>
            <person name="Danchin E.G.J."/>
            <person name="Duchaussoy F."/>
            <person name="Gibon J."/>
            <person name="Kohler A."/>
            <person name="Lindquist E."/>
            <person name="Pereda V."/>
            <person name="Salamov A."/>
            <person name="Shapiro H.J."/>
            <person name="Wuyts J."/>
            <person name="Blaudez D."/>
            <person name="Buee M."/>
            <person name="Brokstein P."/>
            <person name="Canbaeck B."/>
            <person name="Cohen D."/>
            <person name="Courty P.E."/>
            <person name="Coutinho P.M."/>
            <person name="Delaruelle C."/>
            <person name="Detter J.C."/>
            <person name="Deveau A."/>
            <person name="DiFazio S."/>
            <person name="Duplessis S."/>
            <person name="Fraissinet-Tachet L."/>
            <person name="Lucic E."/>
            <person name="Frey-Klett P."/>
            <person name="Fourrey C."/>
            <person name="Feussner I."/>
            <person name="Gay G."/>
            <person name="Grimwood J."/>
            <person name="Hoegger P.J."/>
            <person name="Jain P."/>
            <person name="Kilaru S."/>
            <person name="Labbe J."/>
            <person name="Lin Y.C."/>
            <person name="Legue V."/>
            <person name="Le Tacon F."/>
            <person name="Marmeisse R."/>
            <person name="Melayah D."/>
            <person name="Montanini B."/>
            <person name="Muratet M."/>
            <person name="Nehls U."/>
            <person name="Niculita-Hirzel H."/>
            <person name="Oudot-Le Secq M.P."/>
            <person name="Peter M."/>
            <person name="Quesneville H."/>
            <person name="Rajashekar B."/>
            <person name="Reich M."/>
            <person name="Rouhier N."/>
            <person name="Schmutz J."/>
            <person name="Yin T."/>
            <person name="Chalot M."/>
            <person name="Henrissat B."/>
            <person name="Kuees U."/>
            <person name="Lucas S."/>
            <person name="Van de Peer Y."/>
            <person name="Podila G.K."/>
            <person name="Polle A."/>
            <person name="Pukkila P.J."/>
            <person name="Richardson P.M."/>
            <person name="Rouze P."/>
            <person name="Sanders I.R."/>
            <person name="Stajich J.E."/>
            <person name="Tunlid A."/>
            <person name="Tuskan G."/>
            <person name="Grigoriev I.V."/>
        </authorList>
    </citation>
    <scope>NUCLEOTIDE SEQUENCE [LARGE SCALE GENOMIC DNA]</scope>
    <source>
        <strain evidence="13">S238N-H82 / ATCC MYA-4686</strain>
    </source>
</reference>
<evidence type="ECO:0000313" key="12">
    <source>
        <dbReference type="EMBL" id="EDR12926.1"/>
    </source>
</evidence>
<keyword evidence="13" id="KW-1185">Reference proteome</keyword>
<dbReference type="SUPFAM" id="SSF48208">
    <property type="entry name" value="Six-hairpin glycosidases"/>
    <property type="match status" value="1"/>
</dbReference>
<dbReference type="GO" id="GO:0030245">
    <property type="term" value="P:cellulose catabolic process"/>
    <property type="evidence" value="ECO:0007669"/>
    <property type="project" value="UniProtKB-KW"/>
</dbReference>
<keyword evidence="10" id="KW-0472">Membrane</keyword>
<dbReference type="InterPro" id="IPR033126">
    <property type="entry name" value="Glyco_hydro_9_Asp/Glu_AS"/>
</dbReference>
<dbReference type="Proteomes" id="UP000001194">
    <property type="component" value="Unassembled WGS sequence"/>
</dbReference>
<feature type="transmembrane region" description="Helical" evidence="10">
    <location>
        <begin position="574"/>
        <end position="600"/>
    </location>
</feature>
<keyword evidence="4 9" id="KW-0136">Cellulose degradation</keyword>
<evidence type="ECO:0000259" key="11">
    <source>
        <dbReference type="Pfam" id="PF00759"/>
    </source>
</evidence>
<keyword evidence="5 8" id="KW-0119">Carbohydrate metabolism</keyword>
<dbReference type="PROSITE" id="PS00698">
    <property type="entry name" value="GH9_3"/>
    <property type="match status" value="1"/>
</dbReference>
<dbReference type="GeneID" id="6072799"/>
<dbReference type="Gene3D" id="1.50.10.10">
    <property type="match status" value="1"/>
</dbReference>
<evidence type="ECO:0000256" key="4">
    <source>
        <dbReference type="ARBA" id="ARBA00023001"/>
    </source>
</evidence>
<feature type="active site" evidence="8">
    <location>
        <position position="503"/>
    </location>
</feature>
<protein>
    <recommendedName>
        <fullName evidence="9">Endoglucanase</fullName>
        <ecNumber evidence="9">3.2.1.4</ecNumber>
    </recommendedName>
</protein>
<dbReference type="InParanoid" id="B0CYR1"/>
<keyword evidence="9" id="KW-0732">Signal</keyword>